<dbReference type="PANTHER" id="PTHR47815">
    <property type="entry name" value="UNIVERSAL STRESS PROTEIN A FAMILY PROTEIN C25B2.10"/>
    <property type="match status" value="1"/>
</dbReference>
<evidence type="ECO:0000259" key="2">
    <source>
        <dbReference type="Pfam" id="PF00582"/>
    </source>
</evidence>
<keyword evidence="1" id="KW-0175">Coiled coil</keyword>
<dbReference type="CDD" id="cd23659">
    <property type="entry name" value="USP_At3g01520-like"/>
    <property type="match status" value="1"/>
</dbReference>
<dbReference type="InParanoid" id="A0A0C3CZP3"/>
<protein>
    <recommendedName>
        <fullName evidence="2">UspA domain-containing protein</fullName>
    </recommendedName>
</protein>
<dbReference type="Proteomes" id="UP000053989">
    <property type="component" value="Unassembled WGS sequence"/>
</dbReference>
<keyword evidence="4" id="KW-1185">Reference proteome</keyword>
<feature type="coiled-coil region" evidence="1">
    <location>
        <begin position="103"/>
        <end position="134"/>
    </location>
</feature>
<dbReference type="AlphaFoldDB" id="A0A0C3CZP3"/>
<reference evidence="3 4" key="1">
    <citation type="submission" date="2014-04" db="EMBL/GenBank/DDBJ databases">
        <authorList>
            <consortium name="DOE Joint Genome Institute"/>
            <person name="Kuo A."/>
            <person name="Kohler A."/>
            <person name="Nagy L.G."/>
            <person name="Floudas D."/>
            <person name="Copeland A."/>
            <person name="Barry K.W."/>
            <person name="Cichocki N."/>
            <person name="Veneault-Fourrey C."/>
            <person name="LaButti K."/>
            <person name="Lindquist E.A."/>
            <person name="Lipzen A."/>
            <person name="Lundell T."/>
            <person name="Morin E."/>
            <person name="Murat C."/>
            <person name="Sun H."/>
            <person name="Tunlid A."/>
            <person name="Henrissat B."/>
            <person name="Grigoriev I.V."/>
            <person name="Hibbett D.S."/>
            <person name="Martin F."/>
            <person name="Nordberg H.P."/>
            <person name="Cantor M.N."/>
            <person name="Hua S.X."/>
        </authorList>
    </citation>
    <scope>NUCLEOTIDE SEQUENCE [LARGE SCALE GENOMIC DNA]</scope>
    <source>
        <strain evidence="3 4">Foug A</strain>
    </source>
</reference>
<dbReference type="Pfam" id="PF00582">
    <property type="entry name" value="Usp"/>
    <property type="match status" value="1"/>
</dbReference>
<dbReference type="EMBL" id="KN822164">
    <property type="protein sequence ID" value="KIM54035.1"/>
    <property type="molecule type" value="Genomic_DNA"/>
</dbReference>
<evidence type="ECO:0000313" key="3">
    <source>
        <dbReference type="EMBL" id="KIM54035.1"/>
    </source>
</evidence>
<dbReference type="STRING" id="1036808.A0A0C3CZP3"/>
<dbReference type="OrthoDB" id="843225at2759"/>
<dbReference type="PANTHER" id="PTHR47815:SF1">
    <property type="entry name" value="UNIVERSAL STRESS PROTEIN A FAMILY PROTEIN C25B2.10"/>
    <property type="match status" value="1"/>
</dbReference>
<proteinExistence type="predicted"/>
<sequence>MTGRPSTAITSTTIATASPSLNVSIATQGYTPKVSFDTFENPAASMFSYTLRVQSEGYVRTVATRVFLCAASPDESGREALDWALECLVQDADELVVFRGIDQDELDRDHELVREEARELMRQIQDKCVEYDSERKLSIILEFIAGRPTTTLDRLIALYRPDSVVVGTRGQRGVMSGMSGVLGFGGAGVGSVSRYALSRSPVPVIVVRPERKVREVLEKRRRDPKRGTHFDE</sequence>
<name>A0A0C3CZP3_9AGAM</name>
<gene>
    <name evidence="3" type="ORF">SCLCIDRAFT_137645</name>
</gene>
<evidence type="ECO:0000256" key="1">
    <source>
        <dbReference type="SAM" id="Coils"/>
    </source>
</evidence>
<organism evidence="3 4">
    <name type="scientific">Scleroderma citrinum Foug A</name>
    <dbReference type="NCBI Taxonomy" id="1036808"/>
    <lineage>
        <taxon>Eukaryota</taxon>
        <taxon>Fungi</taxon>
        <taxon>Dikarya</taxon>
        <taxon>Basidiomycota</taxon>
        <taxon>Agaricomycotina</taxon>
        <taxon>Agaricomycetes</taxon>
        <taxon>Agaricomycetidae</taxon>
        <taxon>Boletales</taxon>
        <taxon>Sclerodermatineae</taxon>
        <taxon>Sclerodermataceae</taxon>
        <taxon>Scleroderma</taxon>
    </lineage>
</organism>
<dbReference type="HOGENOM" id="CLU_060788_1_0_1"/>
<dbReference type="SUPFAM" id="SSF52402">
    <property type="entry name" value="Adenine nucleotide alpha hydrolases-like"/>
    <property type="match status" value="1"/>
</dbReference>
<dbReference type="InterPro" id="IPR014729">
    <property type="entry name" value="Rossmann-like_a/b/a_fold"/>
</dbReference>
<feature type="domain" description="UspA" evidence="2">
    <location>
        <begin position="67"/>
        <end position="208"/>
    </location>
</feature>
<reference evidence="4" key="2">
    <citation type="submission" date="2015-01" db="EMBL/GenBank/DDBJ databases">
        <title>Evolutionary Origins and Diversification of the Mycorrhizal Mutualists.</title>
        <authorList>
            <consortium name="DOE Joint Genome Institute"/>
            <consortium name="Mycorrhizal Genomics Consortium"/>
            <person name="Kohler A."/>
            <person name="Kuo A."/>
            <person name="Nagy L.G."/>
            <person name="Floudas D."/>
            <person name="Copeland A."/>
            <person name="Barry K.W."/>
            <person name="Cichocki N."/>
            <person name="Veneault-Fourrey C."/>
            <person name="LaButti K."/>
            <person name="Lindquist E.A."/>
            <person name="Lipzen A."/>
            <person name="Lundell T."/>
            <person name="Morin E."/>
            <person name="Murat C."/>
            <person name="Riley R."/>
            <person name="Ohm R."/>
            <person name="Sun H."/>
            <person name="Tunlid A."/>
            <person name="Henrissat B."/>
            <person name="Grigoriev I.V."/>
            <person name="Hibbett D.S."/>
            <person name="Martin F."/>
        </authorList>
    </citation>
    <scope>NUCLEOTIDE SEQUENCE [LARGE SCALE GENOMIC DNA]</scope>
    <source>
        <strain evidence="4">Foug A</strain>
    </source>
</reference>
<dbReference type="Gene3D" id="3.40.50.620">
    <property type="entry name" value="HUPs"/>
    <property type="match status" value="1"/>
</dbReference>
<evidence type="ECO:0000313" key="4">
    <source>
        <dbReference type="Proteomes" id="UP000053989"/>
    </source>
</evidence>
<dbReference type="InterPro" id="IPR006016">
    <property type="entry name" value="UspA"/>
</dbReference>
<accession>A0A0C3CZP3</accession>